<keyword evidence="2" id="KW-1185">Reference proteome</keyword>
<reference evidence="1 2" key="1">
    <citation type="submission" date="2020-12" db="EMBL/GenBank/DDBJ databases">
        <title>A novel species.</title>
        <authorList>
            <person name="Li K."/>
        </authorList>
    </citation>
    <scope>NUCLEOTIDE SEQUENCE [LARGE SCALE GENOMIC DNA]</scope>
    <source>
        <strain evidence="1 2">ZYC-3</strain>
    </source>
</reference>
<name>A0A7T7L207_9ACTN</name>
<accession>A0A7T7L207</accession>
<proteinExistence type="predicted"/>
<evidence type="ECO:0000313" key="2">
    <source>
        <dbReference type="Proteomes" id="UP000595636"/>
    </source>
</evidence>
<dbReference type="Proteomes" id="UP000595636">
    <property type="component" value="Chromosome"/>
</dbReference>
<gene>
    <name evidence="1" type="ORF">JEQ17_40050</name>
</gene>
<dbReference type="EMBL" id="CP066831">
    <property type="protein sequence ID" value="QQM44993.1"/>
    <property type="molecule type" value="Genomic_DNA"/>
</dbReference>
<evidence type="ECO:0000313" key="1">
    <source>
        <dbReference type="EMBL" id="QQM44993.1"/>
    </source>
</evidence>
<dbReference type="KEGG" id="slf:JEQ17_40050"/>
<organism evidence="1 2">
    <name type="scientific">Streptomyces liliifuscus</name>
    <dbReference type="NCBI Taxonomy" id="2797636"/>
    <lineage>
        <taxon>Bacteria</taxon>
        <taxon>Bacillati</taxon>
        <taxon>Actinomycetota</taxon>
        <taxon>Actinomycetes</taxon>
        <taxon>Kitasatosporales</taxon>
        <taxon>Streptomycetaceae</taxon>
        <taxon>Streptomyces</taxon>
    </lineage>
</organism>
<dbReference type="RefSeq" id="WP_200399804.1">
    <property type="nucleotide sequence ID" value="NZ_CP066831.1"/>
</dbReference>
<dbReference type="AlphaFoldDB" id="A0A7T7L207"/>
<sequence>MAELYNGVEAAQLATQWRRLVSAGAAAVTRSAICNWRTRGHLRVAGLDERGHPLYSLPDLARAEKATREIALNPERATRRTRTP</sequence>
<protein>
    <submittedName>
        <fullName evidence="1">MerR family transcriptional regulator</fullName>
    </submittedName>
</protein>